<dbReference type="InterPro" id="IPR036291">
    <property type="entry name" value="NAD(P)-bd_dom_sf"/>
</dbReference>
<organism evidence="1 2">
    <name type="scientific">Steinernema carpocapsae</name>
    <name type="common">Entomopathogenic nematode</name>
    <dbReference type="NCBI Taxonomy" id="34508"/>
    <lineage>
        <taxon>Eukaryota</taxon>
        <taxon>Metazoa</taxon>
        <taxon>Ecdysozoa</taxon>
        <taxon>Nematoda</taxon>
        <taxon>Chromadorea</taxon>
        <taxon>Rhabditida</taxon>
        <taxon>Tylenchina</taxon>
        <taxon>Panagrolaimomorpha</taxon>
        <taxon>Strongyloidoidea</taxon>
        <taxon>Steinernematidae</taxon>
        <taxon>Steinernema</taxon>
    </lineage>
</organism>
<keyword evidence="2" id="KW-1185">Reference proteome</keyword>
<reference evidence="1 2" key="1">
    <citation type="journal article" date="2015" name="Genome Biol.">
        <title>Comparative genomics of Steinernema reveals deeply conserved gene regulatory networks.</title>
        <authorList>
            <person name="Dillman A.R."/>
            <person name="Macchietto M."/>
            <person name="Porter C.F."/>
            <person name="Rogers A."/>
            <person name="Williams B."/>
            <person name="Antoshechkin I."/>
            <person name="Lee M.M."/>
            <person name="Goodwin Z."/>
            <person name="Lu X."/>
            <person name="Lewis E.E."/>
            <person name="Goodrich-Blair H."/>
            <person name="Stock S.P."/>
            <person name="Adams B.J."/>
            <person name="Sternberg P.W."/>
            <person name="Mortazavi A."/>
        </authorList>
    </citation>
    <scope>NUCLEOTIDE SEQUENCE [LARGE SCALE GENOMIC DNA]</scope>
    <source>
        <strain evidence="1 2">ALL</strain>
    </source>
</reference>
<dbReference type="EMBL" id="AZBU02000002">
    <property type="protein sequence ID" value="TKR95694.1"/>
    <property type="molecule type" value="Genomic_DNA"/>
</dbReference>
<evidence type="ECO:0000313" key="1">
    <source>
        <dbReference type="EMBL" id="TKR95694.1"/>
    </source>
</evidence>
<dbReference type="AlphaFoldDB" id="A0A4U5PHT3"/>
<accession>A0A4U5PHT3</accession>
<dbReference type="STRING" id="34508.A0A4U5PHT3"/>
<gene>
    <name evidence="1" type="ORF">L596_009826</name>
</gene>
<dbReference type="PANTHER" id="PTHR44147">
    <property type="entry name" value="DEHYDROGENASE/REDUCTASE SDR FAMILY MEMBER 1"/>
    <property type="match status" value="1"/>
</dbReference>
<dbReference type="Proteomes" id="UP000298663">
    <property type="component" value="Unassembled WGS sequence"/>
</dbReference>
<name>A0A4U5PHT3_STECR</name>
<dbReference type="OrthoDB" id="1933717at2759"/>
<proteinExistence type="predicted"/>
<comment type="caution">
    <text evidence="1">The sequence shown here is derived from an EMBL/GenBank/DDBJ whole genome shotgun (WGS) entry which is preliminary data.</text>
</comment>
<dbReference type="Gene3D" id="3.40.50.720">
    <property type="entry name" value="NAD(P)-binding Rossmann-like Domain"/>
    <property type="match status" value="1"/>
</dbReference>
<evidence type="ECO:0000313" key="2">
    <source>
        <dbReference type="Proteomes" id="UP000298663"/>
    </source>
</evidence>
<reference evidence="1 2" key="2">
    <citation type="journal article" date="2019" name="G3 (Bethesda)">
        <title>Hybrid Assembly of the Genome of the Entomopathogenic Nematode Steinernema carpocapsae Identifies the X-Chromosome.</title>
        <authorList>
            <person name="Serra L."/>
            <person name="Macchietto M."/>
            <person name="Macias-Munoz A."/>
            <person name="McGill C.J."/>
            <person name="Rodriguez I.M."/>
            <person name="Rodriguez B."/>
            <person name="Murad R."/>
            <person name="Mortazavi A."/>
        </authorList>
    </citation>
    <scope>NUCLEOTIDE SEQUENCE [LARGE SCALE GENOMIC DNA]</scope>
    <source>
        <strain evidence="1 2">ALL</strain>
    </source>
</reference>
<dbReference type="SUPFAM" id="SSF51735">
    <property type="entry name" value="NAD(P)-binding Rossmann-fold domains"/>
    <property type="match status" value="1"/>
</dbReference>
<dbReference type="PANTHER" id="PTHR44147:SF2">
    <property type="entry name" value="DEHYDROGENASE_REDUCTASE SDR FAMILY MEMBER 1"/>
    <property type="match status" value="1"/>
</dbReference>
<sequence length="161" mass="17400">MTFTECTPSPFLAKSLSRNRRGVACQLGKAGATVFFTASPPGNEQVIPKELRHLTIEAAAEEVTKRSGIGIVAYCDHSDPEQVKKLFERIDKEQNGRLDILINNAFAAVAALSKAQNPFGSKTLQSSLSTTWASPTTTSARATLLGSWFHVRRVSSLPSPP</sequence>
<protein>
    <submittedName>
        <fullName evidence="1">Uncharacterized protein</fullName>
    </submittedName>
</protein>